<dbReference type="AlphaFoldDB" id="A0A261VRA3"/>
<accession>A0A261VRA3</accession>
<reference evidence="2" key="1">
    <citation type="submission" date="2017-05" db="EMBL/GenBank/DDBJ databases">
        <title>Complete and WGS of Bordetella genogroups.</title>
        <authorList>
            <person name="Spilker T."/>
            <person name="Lipuma J."/>
        </authorList>
    </citation>
    <scope>NUCLEOTIDE SEQUENCE [LARGE SCALE GENOMIC DNA]</scope>
    <source>
        <strain evidence="2">AU8256</strain>
    </source>
</reference>
<evidence type="ECO:0000313" key="2">
    <source>
        <dbReference type="Proteomes" id="UP000215633"/>
    </source>
</evidence>
<name>A0A261VRA3_9BORD</name>
<dbReference type="Proteomes" id="UP000215633">
    <property type="component" value="Unassembled WGS sequence"/>
</dbReference>
<dbReference type="EMBL" id="NEVT01000006">
    <property type="protein sequence ID" value="OZI76377.1"/>
    <property type="molecule type" value="Genomic_DNA"/>
</dbReference>
<dbReference type="SUPFAM" id="SSF53187">
    <property type="entry name" value="Zn-dependent exopeptidases"/>
    <property type="match status" value="1"/>
</dbReference>
<proteinExistence type="predicted"/>
<organism evidence="1 2">
    <name type="scientific">Bordetella genomosp. 2</name>
    <dbReference type="NCBI Taxonomy" id="1983456"/>
    <lineage>
        <taxon>Bacteria</taxon>
        <taxon>Pseudomonadati</taxon>
        <taxon>Pseudomonadota</taxon>
        <taxon>Betaproteobacteria</taxon>
        <taxon>Burkholderiales</taxon>
        <taxon>Alcaligenaceae</taxon>
        <taxon>Bordetella</taxon>
    </lineage>
</organism>
<gene>
    <name evidence="1" type="ORF">CAL24_14645</name>
</gene>
<evidence type="ECO:0000313" key="1">
    <source>
        <dbReference type="EMBL" id="OZI76377.1"/>
    </source>
</evidence>
<sequence length="590" mass="64229">MILLDTCFERTLEAWQREYAGGAWRGAALEGWLFEDRAARRAAEARLARAGVAARLRSAYKPLLHFFLEEVELAGLASATVHYPVHPLARPNRFTLEAYPLVDLLADATLRFVAGTADLHYRVELRYADGRQVQASVFAPNVAGSADDGTPLLSPTGWLRLRDAGGAVVQDAACDTEWRAAFDAAVQAVREHPWSHEAPHFERLDIRVDLPGMEFDAAGDAGLVSTYEALHEDLYFTLIEYFQRHAGLPPGDRRLRPGQIVPDVRPAAGPARVRVALRPFAGPVSEPAAVPPLDLARAEAPLEPAQIAAHMAALGGEPFQAQSRQGRPVLGAYFAGPGPAVFISGAQHANETSGVVGALRAAQALRAAGPAHFALVAAENPDGYALHRELCGQHPRHMHHAARYSALGDDIAYRSGEPVWEQAARRHALARSGARLHINLHGYPAHEWTRPLSGYLPRQFESWTLPKGFFLLLRHHPGWGEAAQQFMDGIALRLARVPGLVAFNARQAARYRAHALEAGFDTRHGIACVVAESSVEMAPLSLISEFPDETVYGAAFRYAHTVQMETVLAAVAVYQELAPRCASLSGLRTM</sequence>
<keyword evidence="2" id="KW-1185">Reference proteome</keyword>
<protein>
    <submittedName>
        <fullName evidence="1">Peptidase M14</fullName>
    </submittedName>
</protein>
<dbReference type="Gene3D" id="3.40.630.10">
    <property type="entry name" value="Zn peptidases"/>
    <property type="match status" value="1"/>
</dbReference>
<comment type="caution">
    <text evidence="1">The sequence shown here is derived from an EMBL/GenBank/DDBJ whole genome shotgun (WGS) entry which is preliminary data.</text>
</comment>
<dbReference type="RefSeq" id="WP_094807051.1">
    <property type="nucleotide sequence ID" value="NZ_NEVT01000006.1"/>
</dbReference>